<dbReference type="EMBL" id="VSRR010014903">
    <property type="protein sequence ID" value="MPC57578.1"/>
    <property type="molecule type" value="Genomic_DNA"/>
</dbReference>
<dbReference type="Proteomes" id="UP000324222">
    <property type="component" value="Unassembled WGS sequence"/>
</dbReference>
<protein>
    <submittedName>
        <fullName evidence="1">Uncharacterized protein</fullName>
    </submittedName>
</protein>
<dbReference type="AlphaFoldDB" id="A0A5B7GKN1"/>
<accession>A0A5B7GKN1</accession>
<comment type="caution">
    <text evidence="1">The sequence shown here is derived from an EMBL/GenBank/DDBJ whole genome shotgun (WGS) entry which is preliminary data.</text>
</comment>
<sequence>MINVHFTNLIRSLVYRGGSNCLPPHYSGMNKDAEPSRVAYNHPHVPLCRSKQGHIKQAQASLPPQPPVSTILKTSSRCRHIKLVTAATPSSSSSSSSSWMPVYPVPAAASFGDILILTTHASTPPSPLRSSLHHCPCTPEHLQPPRFTN</sequence>
<gene>
    <name evidence="1" type="ORF">E2C01_051561</name>
</gene>
<evidence type="ECO:0000313" key="2">
    <source>
        <dbReference type="Proteomes" id="UP000324222"/>
    </source>
</evidence>
<name>A0A5B7GKN1_PORTR</name>
<evidence type="ECO:0000313" key="1">
    <source>
        <dbReference type="EMBL" id="MPC57578.1"/>
    </source>
</evidence>
<proteinExistence type="predicted"/>
<reference evidence="1 2" key="1">
    <citation type="submission" date="2019-05" db="EMBL/GenBank/DDBJ databases">
        <title>Another draft genome of Portunus trituberculatus and its Hox gene families provides insights of decapod evolution.</title>
        <authorList>
            <person name="Jeong J.-H."/>
            <person name="Song I."/>
            <person name="Kim S."/>
            <person name="Choi T."/>
            <person name="Kim D."/>
            <person name="Ryu S."/>
            <person name="Kim W."/>
        </authorList>
    </citation>
    <scope>NUCLEOTIDE SEQUENCE [LARGE SCALE GENOMIC DNA]</scope>
    <source>
        <tissue evidence="1">Muscle</tissue>
    </source>
</reference>
<organism evidence="1 2">
    <name type="scientific">Portunus trituberculatus</name>
    <name type="common">Swimming crab</name>
    <name type="synonym">Neptunus trituberculatus</name>
    <dbReference type="NCBI Taxonomy" id="210409"/>
    <lineage>
        <taxon>Eukaryota</taxon>
        <taxon>Metazoa</taxon>
        <taxon>Ecdysozoa</taxon>
        <taxon>Arthropoda</taxon>
        <taxon>Crustacea</taxon>
        <taxon>Multicrustacea</taxon>
        <taxon>Malacostraca</taxon>
        <taxon>Eumalacostraca</taxon>
        <taxon>Eucarida</taxon>
        <taxon>Decapoda</taxon>
        <taxon>Pleocyemata</taxon>
        <taxon>Brachyura</taxon>
        <taxon>Eubrachyura</taxon>
        <taxon>Portunoidea</taxon>
        <taxon>Portunidae</taxon>
        <taxon>Portuninae</taxon>
        <taxon>Portunus</taxon>
    </lineage>
</organism>
<keyword evidence="2" id="KW-1185">Reference proteome</keyword>